<dbReference type="EMBL" id="KN825598">
    <property type="protein sequence ID" value="KIK83244.1"/>
    <property type="molecule type" value="Genomic_DNA"/>
</dbReference>
<gene>
    <name evidence="2" type="ORF">PAXRUDRAFT_832098</name>
</gene>
<keyword evidence="3" id="KW-1185">Reference proteome</keyword>
<dbReference type="InParanoid" id="A0A0D0DM96"/>
<proteinExistence type="predicted"/>
<dbReference type="AlphaFoldDB" id="A0A0D0DM96"/>
<feature type="compositionally biased region" description="Gly residues" evidence="1">
    <location>
        <begin position="1"/>
        <end position="21"/>
    </location>
</feature>
<accession>A0A0D0DM96</accession>
<organism evidence="2 3">
    <name type="scientific">Paxillus rubicundulus Ve08.2h10</name>
    <dbReference type="NCBI Taxonomy" id="930991"/>
    <lineage>
        <taxon>Eukaryota</taxon>
        <taxon>Fungi</taxon>
        <taxon>Dikarya</taxon>
        <taxon>Basidiomycota</taxon>
        <taxon>Agaricomycotina</taxon>
        <taxon>Agaricomycetes</taxon>
        <taxon>Agaricomycetidae</taxon>
        <taxon>Boletales</taxon>
        <taxon>Paxilineae</taxon>
        <taxon>Paxillaceae</taxon>
        <taxon>Paxillus</taxon>
    </lineage>
</organism>
<feature type="region of interest" description="Disordered" evidence="1">
    <location>
        <begin position="1"/>
        <end position="71"/>
    </location>
</feature>
<reference evidence="3" key="2">
    <citation type="submission" date="2015-01" db="EMBL/GenBank/DDBJ databases">
        <title>Evolutionary Origins and Diversification of the Mycorrhizal Mutualists.</title>
        <authorList>
            <consortium name="DOE Joint Genome Institute"/>
            <consortium name="Mycorrhizal Genomics Consortium"/>
            <person name="Kohler A."/>
            <person name="Kuo A."/>
            <person name="Nagy L.G."/>
            <person name="Floudas D."/>
            <person name="Copeland A."/>
            <person name="Barry K.W."/>
            <person name="Cichocki N."/>
            <person name="Veneault-Fourrey C."/>
            <person name="LaButti K."/>
            <person name="Lindquist E.A."/>
            <person name="Lipzen A."/>
            <person name="Lundell T."/>
            <person name="Morin E."/>
            <person name="Murat C."/>
            <person name="Riley R."/>
            <person name="Ohm R."/>
            <person name="Sun H."/>
            <person name="Tunlid A."/>
            <person name="Henrissat B."/>
            <person name="Grigoriev I.V."/>
            <person name="Hibbett D.S."/>
            <person name="Martin F."/>
        </authorList>
    </citation>
    <scope>NUCLEOTIDE SEQUENCE [LARGE SCALE GENOMIC DNA]</scope>
    <source>
        <strain evidence="3">Ve08.2h10</strain>
    </source>
</reference>
<name>A0A0D0DM96_9AGAM</name>
<evidence type="ECO:0000256" key="1">
    <source>
        <dbReference type="SAM" id="MobiDB-lite"/>
    </source>
</evidence>
<evidence type="ECO:0000313" key="2">
    <source>
        <dbReference type="EMBL" id="KIK83244.1"/>
    </source>
</evidence>
<protein>
    <submittedName>
        <fullName evidence="2">Uncharacterized protein</fullName>
    </submittedName>
</protein>
<dbReference type="Proteomes" id="UP000054538">
    <property type="component" value="Unassembled WGS sequence"/>
</dbReference>
<dbReference type="HOGENOM" id="CLU_2740813_0_0_1"/>
<reference evidence="2 3" key="1">
    <citation type="submission" date="2014-04" db="EMBL/GenBank/DDBJ databases">
        <authorList>
            <consortium name="DOE Joint Genome Institute"/>
            <person name="Kuo A."/>
            <person name="Kohler A."/>
            <person name="Jargeat P."/>
            <person name="Nagy L.G."/>
            <person name="Floudas D."/>
            <person name="Copeland A."/>
            <person name="Barry K.W."/>
            <person name="Cichocki N."/>
            <person name="Veneault-Fourrey C."/>
            <person name="LaButti K."/>
            <person name="Lindquist E.A."/>
            <person name="Lipzen A."/>
            <person name="Lundell T."/>
            <person name="Morin E."/>
            <person name="Murat C."/>
            <person name="Sun H."/>
            <person name="Tunlid A."/>
            <person name="Henrissat B."/>
            <person name="Grigoriev I.V."/>
            <person name="Hibbett D.S."/>
            <person name="Martin F."/>
            <person name="Nordberg H.P."/>
            <person name="Cantor M.N."/>
            <person name="Hua S.X."/>
        </authorList>
    </citation>
    <scope>NUCLEOTIDE SEQUENCE [LARGE SCALE GENOMIC DNA]</scope>
    <source>
        <strain evidence="2 3">Ve08.2h10</strain>
    </source>
</reference>
<evidence type="ECO:0000313" key="3">
    <source>
        <dbReference type="Proteomes" id="UP000054538"/>
    </source>
</evidence>
<sequence length="71" mass="6957">MSGCSGGGGGSGQSGEGGGVSFGSALGLHPVHDSTPLSLSRYLVRSPTDPQGKPQQGKAFDARASKAFAGH</sequence>